<comment type="subcellular location">
    <subcellularLocation>
        <location evidence="1">Cell membrane</location>
        <topology evidence="1">Multi-pass membrane protein</topology>
    </subcellularLocation>
</comment>
<dbReference type="CDD" id="cd18774">
    <property type="entry name" value="PDC2_HK_sensor"/>
    <property type="match status" value="1"/>
</dbReference>
<sequence length="787" mass="90849">MKLLKQRHLKRTASKDAKMRKVPWNVRKKWILGFYVVLLVVIIFSIIFFSFDIKEENFAAEVRESQKGLLAQMSQNIDLRLEYIEKMITAAADRQETEQYFSNAAADENTIRQLSDTIGLLAESDKNIDSAYLYSIQNRTVVTESGVFGIDTFYDTKWMESVDQLQKKREVWTSARMVTNPSQPTSRAEVVSLVRTYPLITTPDKIQGYFVVNINTMLLNQIVQEALTGTESSFMIINLDNKVLFRSQNYFTYDEETVIHLLAEKTGSSTFFTAEDGQNMLMQDVTLPSTDWKLVSVMPYTDMVGTVRAFRGYNIFLGIAVSLFMILTFLLSSKWMYAPVDRFMHIVVKNAENGDDKKRLRDFDELGRVFLYAMEQQKDLRKQINGSIPFIKYQLVTELISGRATDYKKFETQLSMIKVNLYPENYIVMLIDLDDKDILDVKSHWEPYDVYMAGLYNKAEELANQEGQGFAVQLPNQMCFVLLSFETGNVQGNTLRALELAEYLNSFMQRCYGITITVAVGDHYQNFQDIVKSYKEADSLMKYKPIMGNNCIITVEDIKSHTEANVQKADPEVETLLRAFESLNQEKIHGLLDQVFQTMKAEKFPSDAIVQVCMRIVQGCMLIYSGQETELSNSHYQSIHLSLNQLDTVEEMEDFVQQLLDEMIQEMSEKKQVHGSEDLIDKIVKYVDRNYAEYNMSLNLLADTFGLSIPYLSKIFKAYTQKTFTDYLIEIRIKKAAELLVSTNKKVNEISEMVGYPNASSFIRIFKKYYFMTPIDYRNRHKYGGEG</sequence>
<evidence type="ECO:0000256" key="8">
    <source>
        <dbReference type="ARBA" id="ARBA00023163"/>
    </source>
</evidence>
<evidence type="ECO:0000256" key="7">
    <source>
        <dbReference type="ARBA" id="ARBA00023136"/>
    </source>
</evidence>
<keyword evidence="2" id="KW-1003">Cell membrane</keyword>
<evidence type="ECO:0000256" key="3">
    <source>
        <dbReference type="ARBA" id="ARBA00022692"/>
    </source>
</evidence>
<feature type="transmembrane region" description="Helical" evidence="9">
    <location>
        <begin position="30"/>
        <end position="51"/>
    </location>
</feature>
<evidence type="ECO:0000256" key="1">
    <source>
        <dbReference type="ARBA" id="ARBA00004651"/>
    </source>
</evidence>
<dbReference type="Pfam" id="PF02743">
    <property type="entry name" value="dCache_1"/>
    <property type="match status" value="1"/>
</dbReference>
<dbReference type="PRINTS" id="PR00032">
    <property type="entry name" value="HTHARAC"/>
</dbReference>
<name>A0A9D5M3K2_9FIRM</name>
<dbReference type="InterPro" id="IPR020449">
    <property type="entry name" value="Tscrpt_reg_AraC-type_HTH"/>
</dbReference>
<keyword evidence="7 9" id="KW-0472">Membrane</keyword>
<dbReference type="RefSeq" id="WP_226392597.1">
    <property type="nucleotide sequence ID" value="NZ_JADCKB010000010.1"/>
</dbReference>
<comment type="caution">
    <text evidence="11">The sequence shown here is derived from an EMBL/GenBank/DDBJ whole genome shotgun (WGS) entry which is preliminary data.</text>
</comment>
<accession>A0A9D5M3K2</accession>
<dbReference type="GO" id="GO:0005886">
    <property type="term" value="C:plasma membrane"/>
    <property type="evidence" value="ECO:0007669"/>
    <property type="project" value="UniProtKB-SubCell"/>
</dbReference>
<dbReference type="Pfam" id="PF17853">
    <property type="entry name" value="GGDEF_2"/>
    <property type="match status" value="1"/>
</dbReference>
<feature type="transmembrane region" description="Helical" evidence="9">
    <location>
        <begin position="313"/>
        <end position="332"/>
    </location>
</feature>
<dbReference type="Gene3D" id="1.10.10.60">
    <property type="entry name" value="Homeodomain-like"/>
    <property type="match status" value="2"/>
</dbReference>
<proteinExistence type="predicted"/>
<protein>
    <submittedName>
        <fullName evidence="11">AraC family transcriptional regulator</fullName>
    </submittedName>
</protein>
<dbReference type="GO" id="GO:0003700">
    <property type="term" value="F:DNA-binding transcription factor activity"/>
    <property type="evidence" value="ECO:0007669"/>
    <property type="project" value="InterPro"/>
</dbReference>
<keyword evidence="4 9" id="KW-1133">Transmembrane helix</keyword>
<reference evidence="11" key="1">
    <citation type="submission" date="2020-10" db="EMBL/GenBank/DDBJ databases">
        <title>ChiBAC.</title>
        <authorList>
            <person name="Zenner C."/>
            <person name="Hitch T.C.A."/>
            <person name="Clavel T."/>
        </authorList>
    </citation>
    <scope>NUCLEOTIDE SEQUENCE</scope>
    <source>
        <strain evidence="11">DSM 107454</strain>
    </source>
</reference>
<keyword evidence="5" id="KW-0805">Transcription regulation</keyword>
<organism evidence="11 12">
    <name type="scientific">Ructibacterium gallinarum</name>
    <dbReference type="NCBI Taxonomy" id="2779355"/>
    <lineage>
        <taxon>Bacteria</taxon>
        <taxon>Bacillati</taxon>
        <taxon>Bacillota</taxon>
        <taxon>Clostridia</taxon>
        <taxon>Eubacteriales</taxon>
        <taxon>Oscillospiraceae</taxon>
        <taxon>Ructibacterium</taxon>
    </lineage>
</organism>
<evidence type="ECO:0000256" key="5">
    <source>
        <dbReference type="ARBA" id="ARBA00023015"/>
    </source>
</evidence>
<dbReference type="InterPro" id="IPR041522">
    <property type="entry name" value="CdaR_GGDEF"/>
</dbReference>
<dbReference type="PANTHER" id="PTHR43280:SF28">
    <property type="entry name" value="HTH-TYPE TRANSCRIPTIONAL ACTIVATOR RHAS"/>
    <property type="match status" value="1"/>
</dbReference>
<dbReference type="EMBL" id="JADCKB010000010">
    <property type="protein sequence ID" value="MBE5040049.1"/>
    <property type="molecule type" value="Genomic_DNA"/>
</dbReference>
<keyword evidence="8" id="KW-0804">Transcription</keyword>
<dbReference type="SMART" id="SM00342">
    <property type="entry name" value="HTH_ARAC"/>
    <property type="match status" value="1"/>
</dbReference>
<evidence type="ECO:0000313" key="11">
    <source>
        <dbReference type="EMBL" id="MBE5040049.1"/>
    </source>
</evidence>
<keyword evidence="6" id="KW-0238">DNA-binding</keyword>
<feature type="domain" description="HTH araC/xylS-type" evidence="10">
    <location>
        <begin position="681"/>
        <end position="780"/>
    </location>
</feature>
<keyword evidence="3 9" id="KW-0812">Transmembrane</keyword>
<evidence type="ECO:0000259" key="10">
    <source>
        <dbReference type="PROSITE" id="PS01124"/>
    </source>
</evidence>
<dbReference type="Proteomes" id="UP000806542">
    <property type="component" value="Unassembled WGS sequence"/>
</dbReference>
<dbReference type="Gene3D" id="3.30.450.20">
    <property type="entry name" value="PAS domain"/>
    <property type="match status" value="1"/>
</dbReference>
<dbReference type="AlphaFoldDB" id="A0A9D5M3K2"/>
<evidence type="ECO:0000256" key="4">
    <source>
        <dbReference type="ARBA" id="ARBA00022989"/>
    </source>
</evidence>
<dbReference type="GO" id="GO:0043565">
    <property type="term" value="F:sequence-specific DNA binding"/>
    <property type="evidence" value="ECO:0007669"/>
    <property type="project" value="InterPro"/>
</dbReference>
<keyword evidence="12" id="KW-1185">Reference proteome</keyword>
<dbReference type="InterPro" id="IPR018060">
    <property type="entry name" value="HTH_AraC"/>
</dbReference>
<evidence type="ECO:0000256" key="2">
    <source>
        <dbReference type="ARBA" id="ARBA00022475"/>
    </source>
</evidence>
<dbReference type="Pfam" id="PF12833">
    <property type="entry name" value="HTH_18"/>
    <property type="match status" value="1"/>
</dbReference>
<evidence type="ECO:0000256" key="9">
    <source>
        <dbReference type="SAM" id="Phobius"/>
    </source>
</evidence>
<dbReference type="SUPFAM" id="SSF46689">
    <property type="entry name" value="Homeodomain-like"/>
    <property type="match status" value="1"/>
</dbReference>
<evidence type="ECO:0000256" key="6">
    <source>
        <dbReference type="ARBA" id="ARBA00023125"/>
    </source>
</evidence>
<dbReference type="InterPro" id="IPR033479">
    <property type="entry name" value="dCache_1"/>
</dbReference>
<dbReference type="PANTHER" id="PTHR43280">
    <property type="entry name" value="ARAC-FAMILY TRANSCRIPTIONAL REGULATOR"/>
    <property type="match status" value="1"/>
</dbReference>
<evidence type="ECO:0000313" key="12">
    <source>
        <dbReference type="Proteomes" id="UP000806542"/>
    </source>
</evidence>
<gene>
    <name evidence="11" type="ORF">INF28_06170</name>
</gene>
<dbReference type="InterPro" id="IPR009057">
    <property type="entry name" value="Homeodomain-like_sf"/>
</dbReference>
<dbReference type="PROSITE" id="PS01124">
    <property type="entry name" value="HTH_ARAC_FAMILY_2"/>
    <property type="match status" value="1"/>
</dbReference>